<dbReference type="InterPro" id="IPR050406">
    <property type="entry name" value="FGGY_Carb_Kinase"/>
</dbReference>
<protein>
    <submittedName>
        <fullName evidence="6">FGGY-family carbohydrate kinase</fullName>
    </submittedName>
</protein>
<keyword evidence="3 6" id="KW-0418">Kinase</keyword>
<gene>
    <name evidence="6" type="ORF">H8S23_05350</name>
</gene>
<dbReference type="RefSeq" id="WP_186887299.1">
    <property type="nucleotide sequence ID" value="NZ_JACONZ010000002.1"/>
</dbReference>
<dbReference type="Gene3D" id="3.30.420.40">
    <property type="match status" value="2"/>
</dbReference>
<organism evidence="6 7">
    <name type="scientific">Anaerofilum hominis</name>
    <dbReference type="NCBI Taxonomy" id="2763016"/>
    <lineage>
        <taxon>Bacteria</taxon>
        <taxon>Bacillati</taxon>
        <taxon>Bacillota</taxon>
        <taxon>Clostridia</taxon>
        <taxon>Eubacteriales</taxon>
        <taxon>Oscillospiraceae</taxon>
        <taxon>Anaerofilum</taxon>
    </lineage>
</organism>
<dbReference type="SUPFAM" id="SSF53067">
    <property type="entry name" value="Actin-like ATPase domain"/>
    <property type="match status" value="2"/>
</dbReference>
<comment type="caution">
    <text evidence="6">The sequence shown here is derived from an EMBL/GenBank/DDBJ whole genome shotgun (WGS) entry which is preliminary data.</text>
</comment>
<sequence length="531" mass="57297">MSHPQKLIRCGDTVLGLELGSTRIKAVLIGPDHAPLASGSYEWENRLEDGYWTYRLDDVWTGIQSAYASLAGAVEAKYGVPLCSVKAMGFSAMMHGYLPFDRDGRQLAAFRTWRNTTTGQAAAELTGLFGFNIPQRWSIAHLYQAILNREEHVKELAFLTTLAGYVHWQLTGEKVLGVGEASGMFPIDSAACDFDAGMKAKFNALLKERGLPFLLDDVLPQVLPAGAPAGRLTPEGARLLDPSGRLQHGIPLCPPEGDAGTGMTATNSVAARTGNVSAGTSVFAMAVLERPLSKVYPEIDLVTTPTGKPVAMVHCNTCTSDLDAWIKMLGEMADAAGAPLEKPRLYDLFYAKALEGEPDCGGLVNINYYSGEPVTGLEDGRPLFLRRPDARLTLANFARVQLYSTMATLKLGMDLLFDQEQVRLERLLGHGGLFKTAEVGQRLLAGALKVPVTVMETAGEGGPWGMAILAAYMCGRDQEETLEAYLDSKVFSQTSGIISQPRSEDAAGFDCFMENYKSALAAERAAVTALK</sequence>
<dbReference type="Proteomes" id="UP000659630">
    <property type="component" value="Unassembled WGS sequence"/>
</dbReference>
<name>A0A923I5Y4_9FIRM</name>
<proteinExistence type="inferred from homology"/>
<keyword evidence="2" id="KW-0808">Transferase</keyword>
<feature type="domain" description="Carbohydrate kinase FGGY C-terminal" evidence="5">
    <location>
        <begin position="275"/>
        <end position="473"/>
    </location>
</feature>
<dbReference type="InterPro" id="IPR018485">
    <property type="entry name" value="FGGY_C"/>
</dbReference>
<evidence type="ECO:0000256" key="1">
    <source>
        <dbReference type="ARBA" id="ARBA00009156"/>
    </source>
</evidence>
<dbReference type="AlphaFoldDB" id="A0A923I5Y4"/>
<dbReference type="GO" id="GO:0016301">
    <property type="term" value="F:kinase activity"/>
    <property type="evidence" value="ECO:0007669"/>
    <property type="project" value="UniProtKB-KW"/>
</dbReference>
<dbReference type="PANTHER" id="PTHR43095">
    <property type="entry name" value="SUGAR KINASE"/>
    <property type="match status" value="1"/>
</dbReference>
<dbReference type="InterPro" id="IPR018484">
    <property type="entry name" value="FGGY_N"/>
</dbReference>
<dbReference type="CDD" id="cd07809">
    <property type="entry name" value="ASKHA_NBD_FGGY_BaXK-like"/>
    <property type="match status" value="1"/>
</dbReference>
<evidence type="ECO:0000259" key="4">
    <source>
        <dbReference type="Pfam" id="PF00370"/>
    </source>
</evidence>
<reference evidence="6" key="1">
    <citation type="submission" date="2020-08" db="EMBL/GenBank/DDBJ databases">
        <title>Genome public.</title>
        <authorList>
            <person name="Liu C."/>
            <person name="Sun Q."/>
        </authorList>
    </citation>
    <scope>NUCLEOTIDE SEQUENCE</scope>
    <source>
        <strain evidence="6">BX8</strain>
    </source>
</reference>
<dbReference type="PANTHER" id="PTHR43095:SF5">
    <property type="entry name" value="XYLULOSE KINASE"/>
    <property type="match status" value="1"/>
</dbReference>
<comment type="similarity">
    <text evidence="1">Belongs to the FGGY kinase family.</text>
</comment>
<evidence type="ECO:0000313" key="7">
    <source>
        <dbReference type="Proteomes" id="UP000659630"/>
    </source>
</evidence>
<evidence type="ECO:0000256" key="2">
    <source>
        <dbReference type="ARBA" id="ARBA00022679"/>
    </source>
</evidence>
<dbReference type="InterPro" id="IPR043129">
    <property type="entry name" value="ATPase_NBD"/>
</dbReference>
<dbReference type="Pfam" id="PF00370">
    <property type="entry name" value="FGGY_N"/>
    <property type="match status" value="1"/>
</dbReference>
<dbReference type="GO" id="GO:0005975">
    <property type="term" value="P:carbohydrate metabolic process"/>
    <property type="evidence" value="ECO:0007669"/>
    <property type="project" value="InterPro"/>
</dbReference>
<feature type="domain" description="Carbohydrate kinase FGGY N-terminal" evidence="4">
    <location>
        <begin position="14"/>
        <end position="239"/>
    </location>
</feature>
<accession>A0A923I5Y4</accession>
<evidence type="ECO:0000313" key="6">
    <source>
        <dbReference type="EMBL" id="MBC5580923.1"/>
    </source>
</evidence>
<dbReference type="Pfam" id="PF02782">
    <property type="entry name" value="FGGY_C"/>
    <property type="match status" value="1"/>
</dbReference>
<dbReference type="EMBL" id="JACONZ010000002">
    <property type="protein sequence ID" value="MBC5580923.1"/>
    <property type="molecule type" value="Genomic_DNA"/>
</dbReference>
<evidence type="ECO:0000256" key="3">
    <source>
        <dbReference type="ARBA" id="ARBA00022777"/>
    </source>
</evidence>
<keyword evidence="7" id="KW-1185">Reference proteome</keyword>
<evidence type="ECO:0000259" key="5">
    <source>
        <dbReference type="Pfam" id="PF02782"/>
    </source>
</evidence>